<sequence>MGHAAEEARPVRSVPLEPLARASASAHAAIEAGIYTEAARWVGKWATPMLPMGSELLQVRPEEDKCSWTGSARSQSGCFPLQMGKLLHGLSHEVRTIKDTAKGWQGVKCVHRLTDIGEEILRLCYTTAMQEVTVPTKFHATLEEYETAESEVNYLGKEAKAWRYREGD</sequence>
<accession>A0AAV7TJ71</accession>
<name>A0AAV7TJ71_PLEWA</name>
<organism evidence="1 2">
    <name type="scientific">Pleurodeles waltl</name>
    <name type="common">Iberian ribbed newt</name>
    <dbReference type="NCBI Taxonomy" id="8319"/>
    <lineage>
        <taxon>Eukaryota</taxon>
        <taxon>Metazoa</taxon>
        <taxon>Chordata</taxon>
        <taxon>Craniata</taxon>
        <taxon>Vertebrata</taxon>
        <taxon>Euteleostomi</taxon>
        <taxon>Amphibia</taxon>
        <taxon>Batrachia</taxon>
        <taxon>Caudata</taxon>
        <taxon>Salamandroidea</taxon>
        <taxon>Salamandridae</taxon>
        <taxon>Pleurodelinae</taxon>
        <taxon>Pleurodeles</taxon>
    </lineage>
</organism>
<reference evidence="1" key="1">
    <citation type="journal article" date="2022" name="bioRxiv">
        <title>Sequencing and chromosome-scale assembly of the giantPleurodeles waltlgenome.</title>
        <authorList>
            <person name="Brown T."/>
            <person name="Elewa A."/>
            <person name="Iarovenko S."/>
            <person name="Subramanian E."/>
            <person name="Araus A.J."/>
            <person name="Petzold A."/>
            <person name="Susuki M."/>
            <person name="Suzuki K.-i.T."/>
            <person name="Hayashi T."/>
            <person name="Toyoda A."/>
            <person name="Oliveira C."/>
            <person name="Osipova E."/>
            <person name="Leigh N.D."/>
            <person name="Simon A."/>
            <person name="Yun M.H."/>
        </authorList>
    </citation>
    <scope>NUCLEOTIDE SEQUENCE</scope>
    <source>
        <strain evidence="1">20211129_DDA</strain>
        <tissue evidence="1">Liver</tissue>
    </source>
</reference>
<dbReference type="Proteomes" id="UP001066276">
    <property type="component" value="Chromosome 3_2"/>
</dbReference>
<protein>
    <submittedName>
        <fullName evidence="1">Uncharacterized protein</fullName>
    </submittedName>
</protein>
<dbReference type="EMBL" id="JANPWB010000006">
    <property type="protein sequence ID" value="KAJ1176324.1"/>
    <property type="molecule type" value="Genomic_DNA"/>
</dbReference>
<dbReference type="AlphaFoldDB" id="A0AAV7TJ71"/>
<evidence type="ECO:0000313" key="2">
    <source>
        <dbReference type="Proteomes" id="UP001066276"/>
    </source>
</evidence>
<comment type="caution">
    <text evidence="1">The sequence shown here is derived from an EMBL/GenBank/DDBJ whole genome shotgun (WGS) entry which is preliminary data.</text>
</comment>
<gene>
    <name evidence="1" type="ORF">NDU88_001606</name>
</gene>
<keyword evidence="2" id="KW-1185">Reference proteome</keyword>
<evidence type="ECO:0000313" key="1">
    <source>
        <dbReference type="EMBL" id="KAJ1176324.1"/>
    </source>
</evidence>
<proteinExistence type="predicted"/>